<reference evidence="1 2" key="1">
    <citation type="journal article" date="2023" name="Nucleic Acids Res.">
        <title>The hologenome of Daphnia magna reveals possible DNA methylation and microbiome-mediated evolution of the host genome.</title>
        <authorList>
            <person name="Chaturvedi A."/>
            <person name="Li X."/>
            <person name="Dhandapani V."/>
            <person name="Marshall H."/>
            <person name="Kissane S."/>
            <person name="Cuenca-Cambronero M."/>
            <person name="Asole G."/>
            <person name="Calvet F."/>
            <person name="Ruiz-Romero M."/>
            <person name="Marangio P."/>
            <person name="Guigo R."/>
            <person name="Rago D."/>
            <person name="Mirbahai L."/>
            <person name="Eastwood N."/>
            <person name="Colbourne J.K."/>
            <person name="Zhou J."/>
            <person name="Mallon E."/>
            <person name="Orsini L."/>
        </authorList>
    </citation>
    <scope>NUCLEOTIDE SEQUENCE [LARGE SCALE GENOMIC DNA]</scope>
    <source>
        <strain evidence="1">LRV0_1</strain>
    </source>
</reference>
<accession>A0ABQ9Z263</accession>
<evidence type="ECO:0000313" key="1">
    <source>
        <dbReference type="EMBL" id="KAK4006992.1"/>
    </source>
</evidence>
<keyword evidence="2" id="KW-1185">Reference proteome</keyword>
<dbReference type="EMBL" id="JAOYFB010000002">
    <property type="protein sequence ID" value="KAK4006992.1"/>
    <property type="molecule type" value="Genomic_DNA"/>
</dbReference>
<evidence type="ECO:0000313" key="2">
    <source>
        <dbReference type="Proteomes" id="UP001234178"/>
    </source>
</evidence>
<protein>
    <submittedName>
        <fullName evidence="1">Uncharacterized protein</fullName>
    </submittedName>
</protein>
<gene>
    <name evidence="1" type="ORF">OUZ56_012147</name>
</gene>
<sequence length="134" mass="14935">MLAPVLLIPDRTLQQTTQNDRLLLLNSNISESSALPCCEFRTVAYSRCHKMTCFYCYLHISVVAQRSRVANSGQLIQQMTQKEVLILLVVNICDSSSGTFPKLPLQDSSICCLCLMNNVLDICNTLAEWCCAAN</sequence>
<comment type="caution">
    <text evidence="1">The sequence shown here is derived from an EMBL/GenBank/DDBJ whole genome shotgun (WGS) entry which is preliminary data.</text>
</comment>
<proteinExistence type="predicted"/>
<dbReference type="Proteomes" id="UP001234178">
    <property type="component" value="Unassembled WGS sequence"/>
</dbReference>
<organism evidence="1 2">
    <name type="scientific">Daphnia magna</name>
    <dbReference type="NCBI Taxonomy" id="35525"/>
    <lineage>
        <taxon>Eukaryota</taxon>
        <taxon>Metazoa</taxon>
        <taxon>Ecdysozoa</taxon>
        <taxon>Arthropoda</taxon>
        <taxon>Crustacea</taxon>
        <taxon>Branchiopoda</taxon>
        <taxon>Diplostraca</taxon>
        <taxon>Cladocera</taxon>
        <taxon>Anomopoda</taxon>
        <taxon>Daphniidae</taxon>
        <taxon>Daphnia</taxon>
    </lineage>
</organism>
<name>A0ABQ9Z263_9CRUS</name>